<dbReference type="InterPro" id="IPR034706">
    <property type="entry name" value="CpoB"/>
</dbReference>
<keyword evidence="1" id="KW-0175">Coiled coil</keyword>
<keyword evidence="1" id="KW-0131">Cell cycle</keyword>
<evidence type="ECO:0000256" key="1">
    <source>
        <dbReference type="HAMAP-Rule" id="MF_02066"/>
    </source>
</evidence>
<name>A0ABY6Q372_9GAMM</name>
<dbReference type="Gene3D" id="1.20.5.110">
    <property type="match status" value="1"/>
</dbReference>
<dbReference type="Proteomes" id="UP001317963">
    <property type="component" value="Chromosome"/>
</dbReference>
<dbReference type="InterPro" id="IPR019734">
    <property type="entry name" value="TPR_rpt"/>
</dbReference>
<dbReference type="InterPro" id="IPR014162">
    <property type="entry name" value="CpoB_C"/>
</dbReference>
<keyword evidence="3" id="KW-1185">Reference proteome</keyword>
<gene>
    <name evidence="2" type="primary">ybgF</name>
    <name evidence="1" type="synonym">cpoB</name>
    <name evidence="2" type="ORF">E0F26_00550</name>
</gene>
<protein>
    <recommendedName>
        <fullName evidence="1">Cell division coordinator CpoB</fullName>
    </recommendedName>
</protein>
<dbReference type="Pfam" id="PF13432">
    <property type="entry name" value="TPR_16"/>
    <property type="match status" value="1"/>
</dbReference>
<evidence type="ECO:0000313" key="3">
    <source>
        <dbReference type="Proteomes" id="UP001317963"/>
    </source>
</evidence>
<feature type="signal peptide" evidence="1">
    <location>
        <begin position="1"/>
        <end position="24"/>
    </location>
</feature>
<organism evidence="2 3">
    <name type="scientific">Candidatus Paraluminiphilus aquimaris</name>
    <dbReference type="NCBI Taxonomy" id="2518994"/>
    <lineage>
        <taxon>Bacteria</taxon>
        <taxon>Pseudomonadati</taxon>
        <taxon>Pseudomonadota</taxon>
        <taxon>Gammaproteobacteria</taxon>
        <taxon>Cellvibrionales</taxon>
        <taxon>Halieaceae</taxon>
        <taxon>Candidatus Paraluminiphilus</taxon>
    </lineage>
</organism>
<evidence type="ECO:0000313" key="2">
    <source>
        <dbReference type="EMBL" id="UZP73313.1"/>
    </source>
</evidence>
<feature type="chain" id="PRO_5044917739" description="Cell division coordinator CpoB" evidence="1">
    <location>
        <begin position="25"/>
        <end position="275"/>
    </location>
</feature>
<dbReference type="RefSeq" id="WP_279242092.1">
    <property type="nucleotide sequence ID" value="NZ_CP036501.1"/>
</dbReference>
<dbReference type="EMBL" id="CP036501">
    <property type="protein sequence ID" value="UZP73313.1"/>
    <property type="molecule type" value="Genomic_DNA"/>
</dbReference>
<feature type="coiled-coil region" evidence="1">
    <location>
        <begin position="56"/>
        <end position="90"/>
    </location>
</feature>
<dbReference type="NCBIfam" id="TIGR02795">
    <property type="entry name" value="tol_pal_ybgF"/>
    <property type="match status" value="1"/>
</dbReference>
<reference evidence="2 3" key="1">
    <citation type="submission" date="2019-02" db="EMBL/GenBank/DDBJ databases">
        <title>Halieaceae_genomes.</title>
        <authorList>
            <person name="Li S.-H."/>
        </authorList>
    </citation>
    <scope>NUCLEOTIDE SEQUENCE [LARGE SCALE GENOMIC DNA]</scope>
    <source>
        <strain evidence="2 3">JH123</strain>
    </source>
</reference>
<keyword evidence="1" id="KW-0132">Cell division</keyword>
<dbReference type="Pfam" id="PF13174">
    <property type="entry name" value="TPR_6"/>
    <property type="match status" value="1"/>
</dbReference>
<dbReference type="SUPFAM" id="SSF48452">
    <property type="entry name" value="TPR-like"/>
    <property type="match status" value="1"/>
</dbReference>
<accession>A0ABY6Q372</accession>
<keyword evidence="1" id="KW-0574">Periplasm</keyword>
<proteinExistence type="inferred from homology"/>
<dbReference type="InterPro" id="IPR011990">
    <property type="entry name" value="TPR-like_helical_dom_sf"/>
</dbReference>
<dbReference type="HAMAP" id="MF_02066">
    <property type="entry name" value="CpoB"/>
    <property type="match status" value="1"/>
</dbReference>
<sequence length="275" mass="30383" precursor="true">MISRRLTKPALVAGFFIFTHQVAAQSFELQGAQAPSSVVPYVQADTSGVPLTPEPLADMSSDARSLALRVQQLEEEIRRLNGLVEEQASLLTRLQDQSLERYVEVDRRLATIASGEGINATDDPISPADTVAVGDSNVGSEEPLKAPQMGEQEAYQAAYGLVRERQFSDALTAFAAFLGEYPFGRFAPNAHYWLGELYLVVEPVDPESARQNFQVLLDQYPNDRKVPDALYKLGRVHALKGNQERSREYLQRVISEYGADGHPAAQLAKDFLDSQ</sequence>
<comment type="function">
    <text evidence="1">Mediates coordination of peptidoglycan synthesis and outer membrane constriction during cell division.</text>
</comment>
<dbReference type="Gene3D" id="1.25.40.10">
    <property type="entry name" value="Tetratricopeptide repeat domain"/>
    <property type="match status" value="1"/>
</dbReference>
<comment type="subcellular location">
    <subcellularLocation>
        <location evidence="1">Periplasm</location>
    </subcellularLocation>
</comment>
<keyword evidence="1" id="KW-0732">Signal</keyword>
<comment type="similarity">
    <text evidence="1">Belongs to the CpoB family.</text>
</comment>